<keyword evidence="7" id="KW-1185">Reference proteome</keyword>
<dbReference type="AlphaFoldDB" id="H3NLV1"/>
<dbReference type="InterPro" id="IPR003439">
    <property type="entry name" value="ABC_transporter-like_ATP-bd"/>
</dbReference>
<keyword evidence="3" id="KW-0547">Nucleotide-binding</keyword>
<dbReference type="SUPFAM" id="SSF52540">
    <property type="entry name" value="P-loop containing nucleoside triphosphate hydrolases"/>
    <property type="match status" value="1"/>
</dbReference>
<dbReference type="InterPro" id="IPR027417">
    <property type="entry name" value="P-loop_NTPase"/>
</dbReference>
<organism evidence="6 7">
    <name type="scientific">Helcococcus kunzii ATCC 51366</name>
    <dbReference type="NCBI Taxonomy" id="883114"/>
    <lineage>
        <taxon>Bacteria</taxon>
        <taxon>Bacillati</taxon>
        <taxon>Bacillota</taxon>
        <taxon>Tissierellia</taxon>
        <taxon>Tissierellales</taxon>
        <taxon>Peptoniphilaceae</taxon>
        <taxon>Helcococcus</taxon>
    </lineage>
</organism>
<proteinExistence type="inferred from homology"/>
<dbReference type="GO" id="GO:0016887">
    <property type="term" value="F:ATP hydrolysis activity"/>
    <property type="evidence" value="ECO:0007669"/>
    <property type="project" value="InterPro"/>
</dbReference>
<evidence type="ECO:0000256" key="1">
    <source>
        <dbReference type="ARBA" id="ARBA00005417"/>
    </source>
</evidence>
<protein>
    <recommendedName>
        <fullName evidence="5">ABC transporter domain-containing protein</fullName>
    </recommendedName>
</protein>
<dbReference type="Gene3D" id="3.40.50.300">
    <property type="entry name" value="P-loop containing nucleotide triphosphate hydrolases"/>
    <property type="match status" value="1"/>
</dbReference>
<dbReference type="Pfam" id="PF00005">
    <property type="entry name" value="ABC_tran"/>
    <property type="match status" value="1"/>
</dbReference>
<dbReference type="OrthoDB" id="9804819at2"/>
<dbReference type="PROSITE" id="PS00211">
    <property type="entry name" value="ABC_TRANSPORTER_1"/>
    <property type="match status" value="1"/>
</dbReference>
<dbReference type="HOGENOM" id="CLU_000604_1_2_9"/>
<sequence>MITIENLKVQFKDKVALNIDKKLEIKDGDRVGIIGANGAGKTTLINSILGLVDYSGNIRSNLRPEEMAVHMQYNEYNDMMPIRYVMEAILGQKLEENSLAMEMIEFFDFKDSLKKKFKHLSGGQKQRMTLILVLSQDSDIVMLDEVTSGLDFVTRQRLMDKLVEWYKDKKTTLLITSHYYSELDNLADKIIFLDDGKLIEYGQKDELFRRYCGNSVIVFENNEEISKKLENFSLKKAPQDTIAVSCNNEIEEIEIAKLLSQHNQNYRRSNNDIEIMTLNALEQYEMEH</sequence>
<dbReference type="InterPro" id="IPR017871">
    <property type="entry name" value="ABC_transporter-like_CS"/>
</dbReference>
<evidence type="ECO:0000256" key="3">
    <source>
        <dbReference type="ARBA" id="ARBA00022741"/>
    </source>
</evidence>
<evidence type="ECO:0000259" key="5">
    <source>
        <dbReference type="PROSITE" id="PS50893"/>
    </source>
</evidence>
<evidence type="ECO:0000256" key="4">
    <source>
        <dbReference type="ARBA" id="ARBA00022840"/>
    </source>
</evidence>
<dbReference type="InterPro" id="IPR003593">
    <property type="entry name" value="AAA+_ATPase"/>
</dbReference>
<dbReference type="eggNOG" id="COG3839">
    <property type="taxonomic scope" value="Bacteria"/>
</dbReference>
<dbReference type="STRING" id="883114.HMPREF9709_00312"/>
<dbReference type="PANTHER" id="PTHR42711">
    <property type="entry name" value="ABC TRANSPORTER ATP-BINDING PROTEIN"/>
    <property type="match status" value="1"/>
</dbReference>
<evidence type="ECO:0000256" key="2">
    <source>
        <dbReference type="ARBA" id="ARBA00022448"/>
    </source>
</evidence>
<evidence type="ECO:0000313" key="7">
    <source>
        <dbReference type="Proteomes" id="UP000004191"/>
    </source>
</evidence>
<dbReference type="EMBL" id="AGEI01000011">
    <property type="protein sequence ID" value="EHR35621.1"/>
    <property type="molecule type" value="Genomic_DNA"/>
</dbReference>
<dbReference type="PANTHER" id="PTHR42711:SF5">
    <property type="entry name" value="ABC TRANSPORTER ATP-BINDING PROTEIN NATA"/>
    <property type="match status" value="1"/>
</dbReference>
<comment type="similarity">
    <text evidence="1">Belongs to the ABC transporter superfamily.</text>
</comment>
<feature type="domain" description="ABC transporter" evidence="5">
    <location>
        <begin position="2"/>
        <end position="220"/>
    </location>
</feature>
<accession>H3NLV1</accession>
<dbReference type="GeneID" id="96998324"/>
<name>H3NLV1_9FIRM</name>
<reference evidence="6 7" key="1">
    <citation type="submission" date="2012-01" db="EMBL/GenBank/DDBJ databases">
        <title>The Genome Sequence of Helcococcus kunzii ATCC 51366.</title>
        <authorList>
            <consortium name="The Broad Institute Genome Sequencing Platform"/>
            <person name="Earl A."/>
            <person name="Ward D."/>
            <person name="Feldgarden M."/>
            <person name="Gevers D."/>
            <person name="Huys G."/>
            <person name="Young S.K."/>
            <person name="Zeng Q."/>
            <person name="Gargeya S."/>
            <person name="Fitzgerald M."/>
            <person name="Haas B."/>
            <person name="Abouelleil A."/>
            <person name="Alvarado L."/>
            <person name="Arachchi H.M."/>
            <person name="Berlin A."/>
            <person name="Chapman S.B."/>
            <person name="Gearin G."/>
            <person name="Goldberg J."/>
            <person name="Griggs A."/>
            <person name="Gujja S."/>
            <person name="Hansen M."/>
            <person name="Heiman D."/>
            <person name="Howarth C."/>
            <person name="Larimer J."/>
            <person name="Lui A."/>
            <person name="MacDonald P.J.P."/>
            <person name="McCowen C."/>
            <person name="Montmayeur A."/>
            <person name="Murphy C."/>
            <person name="Neiman D."/>
            <person name="Pearson M."/>
            <person name="Priest M."/>
            <person name="Roberts A."/>
            <person name="Saif S."/>
            <person name="Shea T."/>
            <person name="Sisk P."/>
            <person name="Stolte C."/>
            <person name="Sykes S."/>
            <person name="Wortman J."/>
            <person name="Nusbaum C."/>
            <person name="Birren B."/>
        </authorList>
    </citation>
    <scope>NUCLEOTIDE SEQUENCE [LARGE SCALE GENOMIC DNA]</scope>
    <source>
        <strain evidence="6 7">ATCC 51366</strain>
    </source>
</reference>
<dbReference type="CDD" id="cd03230">
    <property type="entry name" value="ABC_DR_subfamily_A"/>
    <property type="match status" value="1"/>
</dbReference>
<gene>
    <name evidence="6" type="ORF">HMPREF9709_00312</name>
</gene>
<dbReference type="PATRIC" id="fig|883114.3.peg.307"/>
<dbReference type="InterPro" id="IPR050763">
    <property type="entry name" value="ABC_transporter_ATP-binding"/>
</dbReference>
<evidence type="ECO:0000313" key="6">
    <source>
        <dbReference type="EMBL" id="EHR35621.1"/>
    </source>
</evidence>
<dbReference type="GO" id="GO:0005524">
    <property type="term" value="F:ATP binding"/>
    <property type="evidence" value="ECO:0007669"/>
    <property type="project" value="UniProtKB-KW"/>
</dbReference>
<comment type="caution">
    <text evidence="6">The sequence shown here is derived from an EMBL/GenBank/DDBJ whole genome shotgun (WGS) entry which is preliminary data.</text>
</comment>
<dbReference type="SMART" id="SM00382">
    <property type="entry name" value="AAA"/>
    <property type="match status" value="1"/>
</dbReference>
<keyword evidence="2" id="KW-0813">Transport</keyword>
<dbReference type="RefSeq" id="WP_005397272.1">
    <property type="nucleotide sequence ID" value="NZ_JH601088.1"/>
</dbReference>
<dbReference type="Proteomes" id="UP000004191">
    <property type="component" value="Unassembled WGS sequence"/>
</dbReference>
<keyword evidence="4" id="KW-0067">ATP-binding</keyword>
<dbReference type="PROSITE" id="PS50893">
    <property type="entry name" value="ABC_TRANSPORTER_2"/>
    <property type="match status" value="1"/>
</dbReference>